<evidence type="ECO:0000259" key="3">
    <source>
        <dbReference type="Pfam" id="PF00498"/>
    </source>
</evidence>
<dbReference type="EMBL" id="JBFRYB010000001">
    <property type="protein sequence ID" value="MEX1663894.1"/>
    <property type="molecule type" value="Genomic_DNA"/>
</dbReference>
<dbReference type="CDD" id="cd08168">
    <property type="entry name" value="Cytochrom_C3"/>
    <property type="match status" value="3"/>
</dbReference>
<dbReference type="Pfam" id="PF00498">
    <property type="entry name" value="FHA"/>
    <property type="match status" value="1"/>
</dbReference>
<dbReference type="RefSeq" id="WP_368374023.1">
    <property type="nucleotide sequence ID" value="NZ_JBFRYB010000001.1"/>
</dbReference>
<dbReference type="InterPro" id="IPR036280">
    <property type="entry name" value="Multihaem_cyt_sf"/>
</dbReference>
<dbReference type="SUPFAM" id="SSF49879">
    <property type="entry name" value="SMAD/FHA domain"/>
    <property type="match status" value="1"/>
</dbReference>
<feature type="domain" description="FHA" evidence="3">
    <location>
        <begin position="28"/>
        <end position="91"/>
    </location>
</feature>
<accession>A0ABV3TSZ9</accession>
<evidence type="ECO:0000313" key="4">
    <source>
        <dbReference type="EMBL" id="MEX1663894.1"/>
    </source>
</evidence>
<proteinExistence type="predicted"/>
<dbReference type="InterPro" id="IPR051829">
    <property type="entry name" value="Multiheme_Cytochr_ET"/>
</dbReference>
<keyword evidence="2" id="KW-1133">Transmembrane helix</keyword>
<dbReference type="Gene3D" id="2.60.200.20">
    <property type="match status" value="1"/>
</dbReference>
<comment type="caution">
    <text evidence="4">The sequence shown here is derived from an EMBL/GenBank/DDBJ whole genome shotgun (WGS) entry which is preliminary data.</text>
</comment>
<dbReference type="PANTHER" id="PTHR35038">
    <property type="entry name" value="DISSIMILATORY SULFITE REDUCTASE SIRA"/>
    <property type="match status" value="1"/>
</dbReference>
<keyword evidence="2" id="KW-0812">Transmembrane</keyword>
<dbReference type="PANTHER" id="PTHR35038:SF8">
    <property type="entry name" value="C-TYPE POLYHEME CYTOCHROME OMCC"/>
    <property type="match status" value="1"/>
</dbReference>
<dbReference type="CDD" id="cd00060">
    <property type="entry name" value="FHA"/>
    <property type="match status" value="1"/>
</dbReference>
<dbReference type="Gene3D" id="3.90.10.10">
    <property type="entry name" value="Cytochrome C3"/>
    <property type="match status" value="3"/>
</dbReference>
<reference evidence="4 5" key="1">
    <citation type="journal article" date="2011" name="Int. J. Syst. Evol. Microbiol.">
        <title>Zhongshania antarctica gen. nov., sp. nov. and Zhongshania guokunii sp. nov., gammaproteobacteria respectively isolated from coastal attached (fast) ice and surface seawater of the Antarctic.</title>
        <authorList>
            <person name="Li H.J."/>
            <person name="Zhang X.Y."/>
            <person name="Chen C.X."/>
            <person name="Zhang Y.J."/>
            <person name="Gao Z.M."/>
            <person name="Yu Y."/>
            <person name="Chen X.L."/>
            <person name="Chen B."/>
            <person name="Zhang Y.Z."/>
        </authorList>
    </citation>
    <scope>NUCLEOTIDE SEQUENCE [LARGE SCALE GENOMIC DNA]</scope>
    <source>
        <strain evidence="4 5">R06B22</strain>
    </source>
</reference>
<keyword evidence="5" id="KW-1185">Reference proteome</keyword>
<feature type="transmembrane region" description="Helical" evidence="2">
    <location>
        <begin position="137"/>
        <end position="159"/>
    </location>
</feature>
<name>A0ABV3TSZ9_9GAMM</name>
<keyword evidence="1" id="KW-0732">Signal</keyword>
<keyword evidence="2" id="KW-0472">Membrane</keyword>
<dbReference type="SUPFAM" id="SSF48695">
    <property type="entry name" value="Multiheme cytochromes"/>
    <property type="match status" value="1"/>
</dbReference>
<evidence type="ECO:0000313" key="5">
    <source>
        <dbReference type="Proteomes" id="UP001557484"/>
    </source>
</evidence>
<evidence type="ECO:0000256" key="2">
    <source>
        <dbReference type="SAM" id="Phobius"/>
    </source>
</evidence>
<dbReference type="InterPro" id="IPR000253">
    <property type="entry name" value="FHA_dom"/>
</dbReference>
<organism evidence="4 5">
    <name type="scientific">Zhongshania arctica</name>
    <dbReference type="NCBI Taxonomy" id="3238302"/>
    <lineage>
        <taxon>Bacteria</taxon>
        <taxon>Pseudomonadati</taxon>
        <taxon>Pseudomonadota</taxon>
        <taxon>Gammaproteobacteria</taxon>
        <taxon>Cellvibrionales</taxon>
        <taxon>Spongiibacteraceae</taxon>
        <taxon>Zhongshania</taxon>
    </lineage>
</organism>
<gene>
    <name evidence="4" type="ORF">AB4875_00270</name>
</gene>
<dbReference type="InterPro" id="IPR008984">
    <property type="entry name" value="SMAD_FHA_dom_sf"/>
</dbReference>
<dbReference type="Proteomes" id="UP001557484">
    <property type="component" value="Unassembled WGS sequence"/>
</dbReference>
<evidence type="ECO:0000256" key="1">
    <source>
        <dbReference type="ARBA" id="ARBA00022729"/>
    </source>
</evidence>
<protein>
    <submittedName>
        <fullName evidence="4">FHA domain-containing protein</fullName>
    </submittedName>
</protein>
<sequence length="573" mass="63447">MLILIRKTRLKNDKVIDQSDSELETNRIRVGSGNHCDIQLFGDHIAADHCELSIGDDGRLRIVSRGNAEISIGGKKHKNITLEVGDWFEIGPHRLSLSPTLPGFDAAIEVRIDANSQASIQTRYEHELRFKLPSSRLWSYILSLLILAIALIFPLLNYLQPDTAQTLQNFGAPTDQIWSSGPLSSPHHLSGLVENCNSCHTKGFQKVNSATCLSCHSDSHSHFPAKHPFSADTNNCQTCHKEHNEPEMLIVQDNNHCIDCHKAPVSKVDLSGKTIGEVPASIRFTAEQHPEFHPTLLQAESGIWAFNKATSLQNIKEESNLKFPHDLHLNSEKVTKEIPGSEHESALVCGDCHTPAADGEHFLAITMESSCASCHSLDFDDVNPQRDLPHAAPEVVSTFLQEFYISQAAQQRYALPQESTRRVPGRDTSARCQKQDPLECGGAWATEEMDRLFTKGGCVDCHEVYRDISANGDEQWQLKKVKLNTDWFPAARFSHDAHHIMAADNMGKEGCASCHEASSSKLSSDILMPEIGVCMDCHQAGAKNTIELQCIDCHAFHNSAFPTMSAPELEADK</sequence>